<comment type="caution">
    <text evidence="2">The sequence shown here is derived from an EMBL/GenBank/DDBJ whole genome shotgun (WGS) entry which is preliminary data.</text>
</comment>
<dbReference type="STRING" id="133412.A0A1R1WYI0"/>
<evidence type="ECO:0000313" key="3">
    <source>
        <dbReference type="Proteomes" id="UP000187283"/>
    </source>
</evidence>
<dbReference type="OrthoDB" id="5593145at2759"/>
<accession>A0A1R1WYI0</accession>
<sequence length="175" mass="20231">MNPLSRNQIIEPKVFESGSDDDPEEWLESFELLSKLNGWSEEDRMELVQLYLGRKEMSWYKKNIKYKRKILESGLKGWKSSIDKLKDTQRIVRLLEDDGGEGNIGSKLNESVSRKVVKIHPEIESGELMYEAMAKSFEKLSLNLISKIDDVAIKIEDRLKNSKSFSYNASELNKP</sequence>
<keyword evidence="3" id="KW-1185">Reference proteome</keyword>
<gene>
    <name evidence="2" type="ORF">AYI70_g12218</name>
</gene>
<proteinExistence type="predicted"/>
<evidence type="ECO:0000256" key="1">
    <source>
        <dbReference type="SAM" id="MobiDB-lite"/>
    </source>
</evidence>
<organism evidence="2 3">
    <name type="scientific">Smittium culicis</name>
    <dbReference type="NCBI Taxonomy" id="133412"/>
    <lineage>
        <taxon>Eukaryota</taxon>
        <taxon>Fungi</taxon>
        <taxon>Fungi incertae sedis</taxon>
        <taxon>Zoopagomycota</taxon>
        <taxon>Kickxellomycotina</taxon>
        <taxon>Harpellomycetes</taxon>
        <taxon>Harpellales</taxon>
        <taxon>Legeriomycetaceae</taxon>
        <taxon>Smittium</taxon>
    </lineage>
</organism>
<feature type="region of interest" description="Disordered" evidence="1">
    <location>
        <begin position="1"/>
        <end position="23"/>
    </location>
</feature>
<evidence type="ECO:0000313" key="2">
    <source>
        <dbReference type="EMBL" id="OMJ07397.1"/>
    </source>
</evidence>
<dbReference type="EMBL" id="LSSN01006055">
    <property type="protein sequence ID" value="OMJ07397.1"/>
    <property type="molecule type" value="Genomic_DNA"/>
</dbReference>
<reference evidence="2 3" key="1">
    <citation type="submission" date="2017-01" db="EMBL/GenBank/DDBJ databases">
        <authorList>
            <person name="Mah S.A."/>
            <person name="Swanson W.J."/>
            <person name="Moy G.W."/>
            <person name="Vacquier V.D."/>
        </authorList>
    </citation>
    <scope>NUCLEOTIDE SEQUENCE [LARGE SCALE GENOMIC DNA]</scope>
    <source>
        <strain evidence="2 3">GSMNP</strain>
    </source>
</reference>
<dbReference type="AlphaFoldDB" id="A0A1R1WYI0"/>
<name>A0A1R1WYI0_9FUNG</name>
<dbReference type="Proteomes" id="UP000187283">
    <property type="component" value="Unassembled WGS sequence"/>
</dbReference>
<protein>
    <submittedName>
        <fullName evidence="2">Uncharacterized protein</fullName>
    </submittedName>
</protein>